<feature type="transmembrane region" description="Helical" evidence="1">
    <location>
        <begin position="12"/>
        <end position="33"/>
    </location>
</feature>
<dbReference type="Proteomes" id="UP000198705">
    <property type="component" value="Unassembled WGS sequence"/>
</dbReference>
<protein>
    <submittedName>
        <fullName evidence="2">Uncharacterized membrane protein</fullName>
    </submittedName>
</protein>
<dbReference type="Pfam" id="PF07099">
    <property type="entry name" value="DUF1361"/>
    <property type="match status" value="1"/>
</dbReference>
<keyword evidence="1" id="KW-0812">Transmembrane</keyword>
<dbReference type="STRING" id="649333.SAMN04487989_1076"/>
<feature type="transmembrane region" description="Helical" evidence="1">
    <location>
        <begin position="72"/>
        <end position="91"/>
    </location>
</feature>
<keyword evidence="1" id="KW-0472">Membrane</keyword>
<dbReference type="AlphaFoldDB" id="A0A1I5D5M1"/>
<feature type="transmembrane region" description="Helical" evidence="1">
    <location>
        <begin position="39"/>
        <end position="60"/>
    </location>
</feature>
<keyword evidence="1" id="KW-1133">Transmembrane helix</keyword>
<keyword evidence="3" id="KW-1185">Reference proteome</keyword>
<feature type="transmembrane region" description="Helical" evidence="1">
    <location>
        <begin position="103"/>
        <end position="129"/>
    </location>
</feature>
<organism evidence="2 3">
    <name type="scientific">Bizionia echini</name>
    <dbReference type="NCBI Taxonomy" id="649333"/>
    <lineage>
        <taxon>Bacteria</taxon>
        <taxon>Pseudomonadati</taxon>
        <taxon>Bacteroidota</taxon>
        <taxon>Flavobacteriia</taxon>
        <taxon>Flavobacteriales</taxon>
        <taxon>Flavobacteriaceae</taxon>
        <taxon>Bizionia</taxon>
    </lineage>
</organism>
<accession>A0A1I5D5M1</accession>
<evidence type="ECO:0000256" key="1">
    <source>
        <dbReference type="SAM" id="Phobius"/>
    </source>
</evidence>
<dbReference type="RefSeq" id="WP_092209495.1">
    <property type="nucleotide sequence ID" value="NZ_FOVN01000007.1"/>
</dbReference>
<dbReference type="InterPro" id="IPR009793">
    <property type="entry name" value="DUF1361"/>
</dbReference>
<evidence type="ECO:0000313" key="3">
    <source>
        <dbReference type="Proteomes" id="UP000198705"/>
    </source>
</evidence>
<name>A0A1I5D5M1_9FLAO</name>
<reference evidence="3" key="1">
    <citation type="submission" date="2016-10" db="EMBL/GenBank/DDBJ databases">
        <authorList>
            <person name="Varghese N."/>
            <person name="Submissions S."/>
        </authorList>
    </citation>
    <scope>NUCLEOTIDE SEQUENCE [LARGE SCALE GENOMIC DNA]</scope>
    <source>
        <strain evidence="3">DSM 23925</strain>
    </source>
</reference>
<evidence type="ECO:0000313" key="2">
    <source>
        <dbReference type="EMBL" id="SFN94548.1"/>
    </source>
</evidence>
<proteinExistence type="predicted"/>
<feature type="transmembrane region" description="Helical" evidence="1">
    <location>
        <begin position="194"/>
        <end position="215"/>
    </location>
</feature>
<feature type="transmembrane region" description="Helical" evidence="1">
    <location>
        <begin position="141"/>
        <end position="159"/>
    </location>
</feature>
<dbReference type="EMBL" id="FOVN01000007">
    <property type="protein sequence ID" value="SFN94548.1"/>
    <property type="molecule type" value="Genomic_DNA"/>
</dbReference>
<sequence length="221" mass="25459">MSTLKKHIIKRFKILSLLTISMTLSMGLLVIRMKLTQSFFLIFLVWNLFLAAISYAISTFIISKPKISKPSLILSGSIWLLFLPNAPYIITDLLHLKISSNKLLWFDVLLITSFAYNGLMLFFLTLMDMQKLLLAHIKKSIVSYGFPLIFLLTGFGVYLGRFLRYNSWEILNKPIQLLNDSLNILLTPNLHREAWLFTFAFAAFLGIGFSLFSTFQKTDER</sequence>
<dbReference type="OrthoDB" id="4540541at2"/>
<gene>
    <name evidence="2" type="ORF">SAMN04487989_1076</name>
</gene>